<dbReference type="EMBL" id="RAHJ01000003">
    <property type="protein sequence ID" value="RJX71123.1"/>
    <property type="molecule type" value="Genomic_DNA"/>
</dbReference>
<name>A0A419R5D0_9SPHN</name>
<evidence type="ECO:0000256" key="1">
    <source>
        <dbReference type="SAM" id="Phobius"/>
    </source>
</evidence>
<dbReference type="RefSeq" id="WP_120105908.1">
    <property type="nucleotide sequence ID" value="NZ_RAHJ01000003.1"/>
</dbReference>
<evidence type="ECO:0000313" key="3">
    <source>
        <dbReference type="Proteomes" id="UP000284322"/>
    </source>
</evidence>
<dbReference type="OrthoDB" id="9909979at2"/>
<keyword evidence="1" id="KW-1133">Transmembrane helix</keyword>
<protein>
    <submittedName>
        <fullName evidence="2">Uncharacterized protein</fullName>
    </submittedName>
</protein>
<accession>A0A419R5D0</accession>
<reference evidence="2 3" key="1">
    <citation type="submission" date="2018-09" db="EMBL/GenBank/DDBJ databases">
        <title>Altererythrobacter sp.Ery1 and Ery12, the genome sequencing of novel strains in genus Alterythrobacter.</title>
        <authorList>
            <person name="Cheng H."/>
            <person name="Wu Y.-H."/>
            <person name="Fang C."/>
            <person name="Xu X.-W."/>
        </authorList>
    </citation>
    <scope>NUCLEOTIDE SEQUENCE [LARGE SCALE GENOMIC DNA]</scope>
    <source>
        <strain evidence="2 3">Ery12</strain>
    </source>
</reference>
<proteinExistence type="predicted"/>
<keyword evidence="1" id="KW-0812">Transmembrane</keyword>
<keyword evidence="3" id="KW-1185">Reference proteome</keyword>
<keyword evidence="1" id="KW-0472">Membrane</keyword>
<sequence>MTGGAGRPSGDSGADSIRDDLDYEGLGTLLRAAGVQPGRAEAIVSGRLGIEAGNACEDHRFREDLALQCEVFLNRMAQVHEDALVAQEASAMAHRLQPENMRAVLSRGGEGNSAVPWLLALSIALQLAILALALWPFVQPYAADPAATANHNAEVTSTDGRTGHSAQMGSA</sequence>
<evidence type="ECO:0000313" key="2">
    <source>
        <dbReference type="EMBL" id="RJX71123.1"/>
    </source>
</evidence>
<comment type="caution">
    <text evidence="2">The sequence shown here is derived from an EMBL/GenBank/DDBJ whole genome shotgun (WGS) entry which is preliminary data.</text>
</comment>
<gene>
    <name evidence="2" type="ORF">D6858_00315</name>
</gene>
<dbReference type="Proteomes" id="UP000284322">
    <property type="component" value="Unassembled WGS sequence"/>
</dbReference>
<organism evidence="2 3">
    <name type="scientific">Tsuneonella suprasediminis</name>
    <dbReference type="NCBI Taxonomy" id="2306996"/>
    <lineage>
        <taxon>Bacteria</taxon>
        <taxon>Pseudomonadati</taxon>
        <taxon>Pseudomonadota</taxon>
        <taxon>Alphaproteobacteria</taxon>
        <taxon>Sphingomonadales</taxon>
        <taxon>Erythrobacteraceae</taxon>
        <taxon>Tsuneonella</taxon>
    </lineage>
</organism>
<dbReference type="AlphaFoldDB" id="A0A419R5D0"/>
<feature type="transmembrane region" description="Helical" evidence="1">
    <location>
        <begin position="117"/>
        <end position="138"/>
    </location>
</feature>